<evidence type="ECO:0000313" key="1">
    <source>
        <dbReference type="EMBL" id="QFG70073.1"/>
    </source>
</evidence>
<evidence type="ECO:0000313" key="2">
    <source>
        <dbReference type="Proteomes" id="UP000326546"/>
    </source>
</evidence>
<dbReference type="OrthoDB" id="4539099at2"/>
<sequence>MLGGADRPWLVAGGWAIDLFVGRQTRTHADIDVLVLRADQHMIQERLHDWEIYAAHPPGALRRWLPGQTLPTSVHDIWCRKDADGPWQVQFMIDESDGSHWVSRRDPRIRMSLADTRRVSSSGIPYLAPEVQLFHKSRSPHPKDEHDLHATIPHLAPAQRTWLHDAIARTSPTHPWLERLTSGSARAAKA</sequence>
<dbReference type="Gene3D" id="3.30.460.40">
    <property type="match status" value="1"/>
</dbReference>
<protein>
    <submittedName>
        <fullName evidence="1">Amino acid transporter</fullName>
    </submittedName>
</protein>
<accession>A0A5J6VA28</accession>
<dbReference type="Pfam" id="PF10706">
    <property type="entry name" value="Aminoglyc_resit"/>
    <property type="match status" value="1"/>
</dbReference>
<dbReference type="KEGG" id="serw:FY030_01155"/>
<reference evidence="1 2" key="1">
    <citation type="submission" date="2019-09" db="EMBL/GenBank/DDBJ databases">
        <title>Serinicoccus pratensis sp. nov., isolated from meadow soil.</title>
        <authorList>
            <person name="Zhang W."/>
        </authorList>
    </citation>
    <scope>NUCLEOTIDE SEQUENCE [LARGE SCALE GENOMIC DNA]</scope>
    <source>
        <strain evidence="1 2">W204</strain>
    </source>
</reference>
<proteinExistence type="predicted"/>
<keyword evidence="2" id="KW-1185">Reference proteome</keyword>
<dbReference type="InterPro" id="IPR019646">
    <property type="entry name" value="Aminoglyc_AdlTrfase"/>
</dbReference>
<dbReference type="AlphaFoldDB" id="A0A5J6VA28"/>
<dbReference type="EMBL" id="CP044427">
    <property type="protein sequence ID" value="QFG70073.1"/>
    <property type="molecule type" value="Genomic_DNA"/>
</dbReference>
<organism evidence="1 2">
    <name type="scientific">Ornithinimicrobium pratense</name>
    <dbReference type="NCBI Taxonomy" id="2593973"/>
    <lineage>
        <taxon>Bacteria</taxon>
        <taxon>Bacillati</taxon>
        <taxon>Actinomycetota</taxon>
        <taxon>Actinomycetes</taxon>
        <taxon>Micrococcales</taxon>
        <taxon>Ornithinimicrobiaceae</taxon>
        <taxon>Ornithinimicrobium</taxon>
    </lineage>
</organism>
<dbReference type="Proteomes" id="UP000326546">
    <property type="component" value="Chromosome"/>
</dbReference>
<gene>
    <name evidence="1" type="ORF">FY030_01155</name>
</gene>
<name>A0A5J6VA28_9MICO</name>